<dbReference type="Proteomes" id="UP000886721">
    <property type="component" value="Unassembled WGS sequence"/>
</dbReference>
<proteinExistence type="predicted"/>
<reference evidence="1" key="2">
    <citation type="submission" date="2021-04" db="EMBL/GenBank/DDBJ databases">
        <authorList>
            <person name="Gilroy R."/>
        </authorList>
    </citation>
    <scope>NUCLEOTIDE SEQUENCE</scope>
    <source>
        <strain evidence="1">CHK191-13928</strain>
    </source>
</reference>
<dbReference type="Pfam" id="PF13289">
    <property type="entry name" value="SIR2_2"/>
    <property type="match status" value="1"/>
</dbReference>
<dbReference type="EMBL" id="DXEM01000019">
    <property type="protein sequence ID" value="HIX67786.1"/>
    <property type="molecule type" value="Genomic_DNA"/>
</dbReference>
<gene>
    <name evidence="1" type="ORF">H9735_06610</name>
</gene>
<comment type="caution">
    <text evidence="1">The sequence shown here is derived from an EMBL/GenBank/DDBJ whole genome shotgun (WGS) entry which is preliminary data.</text>
</comment>
<evidence type="ECO:0000313" key="2">
    <source>
        <dbReference type="Proteomes" id="UP000886721"/>
    </source>
</evidence>
<sequence length="1182" mass="139379">MNDNTVYSYINDIAQRLKEPRKYGDVSLMIGAGFSKNAQSKGMASMQPPNWSELAEKMYEELYPEPLEVQEKEEWNKQRIIKTSGKNVTKLADEYIANFDRNKINNLIEQSIADEMFVPGELHKRLLKLHWSDIFTTNYDTLLEQTVDMIYRENNYEIIYSQNDLPGSIKPRIIKLHGSIPQVKPYIISDEDYRTYPDKYSALVNTVQQAMLETRLCLLGFSGDDPNFQSWLGWLRDNMGEYCPTIYLIGLYEKLSAPERKLLENKGITIVDISGLVSQKEENRHYQAISKFVGLLEKNQSEKDIYLERPYQKVDIFWQPKDAEKEEYIKKLNNYSYKIEKLIEPYILLPDEKRVKYADYFLEHFSVLVKLVHNQEKVPEKIISTIIKILRKCLVILEDKNAEYLEKIAEMLIEKNLQIETLCEILLYLAEMYRIDGKKELYEACMERCEVYCNKIPYYKNEFLIEKMKNDISLFDYEEAKVLIEEIETPSFEYKIKKAALYKQLSKNDIADKILSECSAELAQMKLSDEMYASYLGYLNLCYRIGNWEIAEEYSDNKYYDNLYNTRRIIVEQREKLEQVFFEKDRKKEERIVPFSLNSNKSVTVYYSGENTCYKNSFVFILGIDRLCLPMFLDQARLLPRVYDEIMHSSEFAYWKMSLAVRTNQEKVINQIFTRKTLLNIDDSEKQCLFEKLIDVVKMYSEKDSYDIKQYFVSVKNILSVLSRLVVFIEDANIIIFLEMLSRFSKKEDPFIVRDIKKILQIISTRFNGNIANACQNIIFSEFDARYHLASYFNDVSFEISEEDMEVFYEKALRVSSSENISERDNALACLLVLWNNKPLERYRDDIVTTFWKNGEETLPISELYYPFIWEELPHPESVDFAELYSTYLMNTKYVESVTSTGFVGNNSYGSVRNYFSFFYSTSGISLRQCNKVILNKELANIILTRSYEFIIHERKLLEYDFMGEKDECEDKFLVIGELVALVYCEAIQNQLIAEIYPLIEKIKKELTECKINTVAIDMLEMIEKDELEKCVDVFENTILTKNKKIYSSVFTGIQCLVFLKEENRQGISFEKFFSAIKYLDIEFSKTLWIHLTPLLRQPFFMHEEEQRYIALSIGKCIDIYEELSSKGERYYLDGLYNCTEALHQYYRGIMKTGKAETDELKNCVQKAMKIKNYEIANIWSC</sequence>
<organism evidence="1 2">
    <name type="scientific">Candidatus Anaerostipes excrementavium</name>
    <dbReference type="NCBI Taxonomy" id="2838463"/>
    <lineage>
        <taxon>Bacteria</taxon>
        <taxon>Bacillati</taxon>
        <taxon>Bacillota</taxon>
        <taxon>Clostridia</taxon>
        <taxon>Lachnospirales</taxon>
        <taxon>Lachnospiraceae</taxon>
        <taxon>Anaerostipes</taxon>
    </lineage>
</organism>
<evidence type="ECO:0000313" key="1">
    <source>
        <dbReference type="EMBL" id="HIX67786.1"/>
    </source>
</evidence>
<dbReference type="AlphaFoldDB" id="A0A9D1WVU8"/>
<protein>
    <submittedName>
        <fullName evidence="1">SIR2 family protein</fullName>
    </submittedName>
</protein>
<accession>A0A9D1WVU8</accession>
<reference evidence="1" key="1">
    <citation type="journal article" date="2021" name="PeerJ">
        <title>Extensive microbial diversity within the chicken gut microbiome revealed by metagenomics and culture.</title>
        <authorList>
            <person name="Gilroy R."/>
            <person name="Ravi A."/>
            <person name="Getino M."/>
            <person name="Pursley I."/>
            <person name="Horton D.L."/>
            <person name="Alikhan N.F."/>
            <person name="Baker D."/>
            <person name="Gharbi K."/>
            <person name="Hall N."/>
            <person name="Watson M."/>
            <person name="Adriaenssens E.M."/>
            <person name="Foster-Nyarko E."/>
            <person name="Jarju S."/>
            <person name="Secka A."/>
            <person name="Antonio M."/>
            <person name="Oren A."/>
            <person name="Chaudhuri R.R."/>
            <person name="La Ragione R."/>
            <person name="Hildebrand F."/>
            <person name="Pallen M.J."/>
        </authorList>
    </citation>
    <scope>NUCLEOTIDE SEQUENCE</scope>
    <source>
        <strain evidence="1">CHK191-13928</strain>
    </source>
</reference>
<name>A0A9D1WVU8_9FIRM</name>